<feature type="domain" description="UvrD-like helicase ATP-binding" evidence="17">
    <location>
        <begin position="8"/>
        <end position="498"/>
    </location>
</feature>
<keyword evidence="2 15" id="KW-0547">Nucleotide-binding</keyword>
<name>A0A418PY21_9SPHN</name>
<feature type="domain" description="UvrD-like helicase C-terminal" evidence="18">
    <location>
        <begin position="517"/>
        <end position="798"/>
    </location>
</feature>
<keyword evidence="10" id="KW-0413">Isomerase</keyword>
<dbReference type="SUPFAM" id="SSF52980">
    <property type="entry name" value="Restriction endonuclease-like"/>
    <property type="match status" value="1"/>
</dbReference>
<dbReference type="InterPro" id="IPR014016">
    <property type="entry name" value="UvrD-like_ATP-bd"/>
</dbReference>
<keyword evidence="8" id="KW-0238">DNA-binding</keyword>
<dbReference type="SUPFAM" id="SSF52540">
    <property type="entry name" value="P-loop containing nucleoside triphosphate hydrolases"/>
    <property type="match status" value="1"/>
</dbReference>
<dbReference type="Pfam" id="PF13361">
    <property type="entry name" value="UvrD_C"/>
    <property type="match status" value="1"/>
</dbReference>
<dbReference type="GO" id="GO:0005829">
    <property type="term" value="C:cytosol"/>
    <property type="evidence" value="ECO:0007669"/>
    <property type="project" value="TreeGrafter"/>
</dbReference>
<dbReference type="InterPro" id="IPR014151">
    <property type="entry name" value="DNA_helicase_AddA"/>
</dbReference>
<evidence type="ECO:0000259" key="17">
    <source>
        <dbReference type="PROSITE" id="PS51198"/>
    </source>
</evidence>
<evidence type="ECO:0000256" key="9">
    <source>
        <dbReference type="ARBA" id="ARBA00023204"/>
    </source>
</evidence>
<keyword evidence="20" id="KW-1185">Reference proteome</keyword>
<proteinExistence type="predicted"/>
<sequence>MRRRLKPFHRLAGAQAAASDPLVHAALSASAGTGKTHVLTSRVLRLLVRGTQPSSILCLTFTKAGAAEMANRLGERLAHWVRLPDAQLAAELEALGERAGPEEIQEARRLFAKVLEAPGGGLRIQTIHSFAQSLLASFPAEADLAPGFRPIEGRAEAELARSTLSSLLADADAAQDAGLISDVSALSLRLGEAGAVEYLMKCARAHEAMEAIGDSAEIEPILLGIIGVEGGDADAEILKRLQDQAIDQATIQRLLLANQGWGTKTGLQAAANLANFLGAAPEDRRDMLESVGAHLVTAKGEPCKAKQKQVDADPDYESLLASFANWLVELRTLISAAKAARVQAAALRAGQRFARAYVRAKRAAGVADFDDLIAWTRRLFAKPGMGEWVRYKLDQRTDHVLVDEAQDTNSDQWAIVDALAGEFFSGSPEAEDRWRTLFMVGDFKQAIFGFQGTNPREYEQFRGLIAERAHSLTVSAHGSDIHVREFRDLSIDASFRSSPAVLNVVDAVIEDVGHAAMGLPSPPNRHVAHNADWPGKVELWPPYDPVVEAAEADEGEEGWIDEPTRLYADALARQVRQWLAEAPTMASTKRPLTPGDVLILVRSRTELASLIVARLYAHGVPVAGIDRLHLHKPLAVKDLLAAISFAVQPLDDLNLANVLVSPLIGWSQEQLYELAQGRKGALWTELSRRRDESPLHAEAHAVFADWLSMADYVTPARFLETILSGPLGGRQKLLRRLGEAARDPIEELVAAAISFEQEEVPSLDRFLAWFGQGEVEVKRDPSAPSNAVRVMTVHGSKGLEAPLVVLADATHDPAKVGGTSSTIDMPISEVGAVPIIRPRKDESAPVFRALIDGASDAAMQEHWRLAYVGLTRAAERLVIAGVKPKRSIPSGSWHATTARVMEALGASIEEEGEWGGRLVWEGDKKAAGAPMAAKASLGPITLPQWIREPAPVEARPPRPLAPSQIAEDKDAALPPTPEMRAAARRGTLLHSLFERLPAVEQQNRKPLALAWLEASGVAESDREEIAEAACSVIGDPQFADVFSTQSLAEAPIAATLSDGRVVAGTVDRICIGEDLVKVVDFKTGSRVPADAASLPAGHRAQMEAYAEALSVIFPGRRVEAALLYTSGPKLIVLGG</sequence>
<gene>
    <name evidence="19" type="primary">addA</name>
    <name evidence="19" type="ORF">D3M59_10520</name>
</gene>
<dbReference type="Pfam" id="PF00580">
    <property type="entry name" value="UvrD-helicase"/>
    <property type="match status" value="1"/>
</dbReference>
<accession>A0A418PY21</accession>
<evidence type="ECO:0000256" key="5">
    <source>
        <dbReference type="ARBA" id="ARBA00022806"/>
    </source>
</evidence>
<evidence type="ECO:0000256" key="2">
    <source>
        <dbReference type="ARBA" id="ARBA00022741"/>
    </source>
</evidence>
<dbReference type="InterPro" id="IPR014017">
    <property type="entry name" value="DNA_helicase_UvrD-like_C"/>
</dbReference>
<dbReference type="NCBIfam" id="TIGR02784">
    <property type="entry name" value="addA_alphas"/>
    <property type="match status" value="1"/>
</dbReference>
<dbReference type="Proteomes" id="UP000285023">
    <property type="component" value="Unassembled WGS sequence"/>
</dbReference>
<comment type="catalytic activity">
    <reaction evidence="11">
        <text>Couples ATP hydrolysis with the unwinding of duplex DNA by translocating in the 3'-5' direction.</text>
        <dbReference type="EC" id="5.6.2.4"/>
    </reaction>
</comment>
<keyword evidence="5 15" id="KW-0347">Helicase</keyword>
<organism evidence="19 20">
    <name type="scientific">Sphingomonas edaphi</name>
    <dbReference type="NCBI Taxonomy" id="2315689"/>
    <lineage>
        <taxon>Bacteria</taxon>
        <taxon>Pseudomonadati</taxon>
        <taxon>Pseudomonadota</taxon>
        <taxon>Alphaproteobacteria</taxon>
        <taxon>Sphingomonadales</taxon>
        <taxon>Sphingomonadaceae</taxon>
        <taxon>Sphingomonas</taxon>
    </lineage>
</organism>
<keyword evidence="7 15" id="KW-0067">ATP-binding</keyword>
<feature type="region of interest" description="Disordered" evidence="16">
    <location>
        <begin position="953"/>
        <end position="974"/>
    </location>
</feature>
<evidence type="ECO:0000256" key="8">
    <source>
        <dbReference type="ARBA" id="ARBA00023125"/>
    </source>
</evidence>
<dbReference type="GO" id="GO:0004527">
    <property type="term" value="F:exonuclease activity"/>
    <property type="evidence" value="ECO:0007669"/>
    <property type="project" value="UniProtKB-KW"/>
</dbReference>
<dbReference type="PANTHER" id="PTHR11070:SF2">
    <property type="entry name" value="ATP-DEPENDENT DNA HELICASE SRS2"/>
    <property type="match status" value="1"/>
</dbReference>
<dbReference type="GO" id="GO:0003677">
    <property type="term" value="F:DNA binding"/>
    <property type="evidence" value="ECO:0007669"/>
    <property type="project" value="UniProtKB-KW"/>
</dbReference>
<dbReference type="PANTHER" id="PTHR11070">
    <property type="entry name" value="UVRD / RECB / PCRA DNA HELICASE FAMILY MEMBER"/>
    <property type="match status" value="1"/>
</dbReference>
<dbReference type="EC" id="5.6.2.4" evidence="12"/>
<dbReference type="InterPro" id="IPR011604">
    <property type="entry name" value="PDDEXK-like_dom_sf"/>
</dbReference>
<dbReference type="InterPro" id="IPR027417">
    <property type="entry name" value="P-loop_NTPase"/>
</dbReference>
<evidence type="ECO:0000256" key="4">
    <source>
        <dbReference type="ARBA" id="ARBA00022801"/>
    </source>
</evidence>
<evidence type="ECO:0000256" key="13">
    <source>
        <dbReference type="ARBA" id="ARBA00034923"/>
    </source>
</evidence>
<evidence type="ECO:0000259" key="18">
    <source>
        <dbReference type="PROSITE" id="PS51217"/>
    </source>
</evidence>
<dbReference type="OrthoDB" id="9810135at2"/>
<comment type="caution">
    <text evidence="19">The sequence shown here is derived from an EMBL/GenBank/DDBJ whole genome shotgun (WGS) entry which is preliminary data.</text>
</comment>
<dbReference type="AlphaFoldDB" id="A0A418PY21"/>
<dbReference type="Pfam" id="PF12705">
    <property type="entry name" value="PDDEXK_1"/>
    <property type="match status" value="1"/>
</dbReference>
<evidence type="ECO:0000256" key="3">
    <source>
        <dbReference type="ARBA" id="ARBA00022763"/>
    </source>
</evidence>
<dbReference type="GO" id="GO:0005524">
    <property type="term" value="F:ATP binding"/>
    <property type="evidence" value="ECO:0007669"/>
    <property type="project" value="UniProtKB-UniRule"/>
</dbReference>
<keyword evidence="1" id="KW-0540">Nuclease</keyword>
<keyword evidence="9" id="KW-0234">DNA repair</keyword>
<evidence type="ECO:0000256" key="10">
    <source>
        <dbReference type="ARBA" id="ARBA00023235"/>
    </source>
</evidence>
<protein>
    <recommendedName>
        <fullName evidence="12">DNA 3'-5' helicase</fullName>
        <ecNumber evidence="12">5.6.2.4</ecNumber>
    </recommendedName>
    <alternativeName>
        <fullName evidence="13">DNA 3'-5' helicase II</fullName>
    </alternativeName>
</protein>
<evidence type="ECO:0000256" key="7">
    <source>
        <dbReference type="ARBA" id="ARBA00022840"/>
    </source>
</evidence>
<feature type="binding site" evidence="15">
    <location>
        <begin position="29"/>
        <end position="36"/>
    </location>
    <ligand>
        <name>ATP</name>
        <dbReference type="ChEBI" id="CHEBI:30616"/>
    </ligand>
</feature>
<dbReference type="GO" id="GO:0033202">
    <property type="term" value="C:DNA helicase complex"/>
    <property type="evidence" value="ECO:0007669"/>
    <property type="project" value="TreeGrafter"/>
</dbReference>
<evidence type="ECO:0000256" key="1">
    <source>
        <dbReference type="ARBA" id="ARBA00022722"/>
    </source>
</evidence>
<dbReference type="GO" id="GO:0000725">
    <property type="term" value="P:recombinational repair"/>
    <property type="evidence" value="ECO:0007669"/>
    <property type="project" value="TreeGrafter"/>
</dbReference>
<dbReference type="GO" id="GO:0043138">
    <property type="term" value="F:3'-5' DNA helicase activity"/>
    <property type="evidence" value="ECO:0007669"/>
    <property type="project" value="UniProtKB-EC"/>
</dbReference>
<dbReference type="InterPro" id="IPR011335">
    <property type="entry name" value="Restrct_endonuc-II-like"/>
</dbReference>
<reference evidence="19 20" key="1">
    <citation type="submission" date="2018-09" db="EMBL/GenBank/DDBJ databases">
        <title>Sphingomonas sp. DAC4.</title>
        <authorList>
            <person name="Seo T."/>
        </authorList>
    </citation>
    <scope>NUCLEOTIDE SEQUENCE [LARGE SCALE GENOMIC DNA]</scope>
    <source>
        <strain evidence="19 20">DAC4</strain>
    </source>
</reference>
<evidence type="ECO:0000256" key="12">
    <source>
        <dbReference type="ARBA" id="ARBA00034808"/>
    </source>
</evidence>
<evidence type="ECO:0000256" key="11">
    <source>
        <dbReference type="ARBA" id="ARBA00034617"/>
    </source>
</evidence>
<keyword evidence="4 15" id="KW-0378">Hydrolase</keyword>
<evidence type="ECO:0000256" key="15">
    <source>
        <dbReference type="PROSITE-ProRule" id="PRU00560"/>
    </source>
</evidence>
<dbReference type="InterPro" id="IPR000212">
    <property type="entry name" value="DNA_helicase_UvrD/REP"/>
</dbReference>
<evidence type="ECO:0000313" key="20">
    <source>
        <dbReference type="Proteomes" id="UP000285023"/>
    </source>
</evidence>
<dbReference type="PROSITE" id="PS51198">
    <property type="entry name" value="UVRD_HELICASE_ATP_BIND"/>
    <property type="match status" value="1"/>
</dbReference>
<keyword evidence="6" id="KW-0269">Exonuclease</keyword>
<evidence type="ECO:0000256" key="14">
    <source>
        <dbReference type="ARBA" id="ARBA00048988"/>
    </source>
</evidence>
<keyword evidence="3" id="KW-0227">DNA damage</keyword>
<dbReference type="RefSeq" id="WP_119533639.1">
    <property type="nucleotide sequence ID" value="NZ_QXTF01000004.1"/>
</dbReference>
<dbReference type="Gene3D" id="3.90.320.10">
    <property type="match status" value="1"/>
</dbReference>
<comment type="catalytic activity">
    <reaction evidence="14">
        <text>ATP + H2O = ADP + phosphate + H(+)</text>
        <dbReference type="Rhea" id="RHEA:13065"/>
        <dbReference type="ChEBI" id="CHEBI:15377"/>
        <dbReference type="ChEBI" id="CHEBI:15378"/>
        <dbReference type="ChEBI" id="CHEBI:30616"/>
        <dbReference type="ChEBI" id="CHEBI:43474"/>
        <dbReference type="ChEBI" id="CHEBI:456216"/>
        <dbReference type="EC" id="5.6.2.4"/>
    </reaction>
</comment>
<evidence type="ECO:0000313" key="19">
    <source>
        <dbReference type="EMBL" id="RIX26984.1"/>
    </source>
</evidence>
<dbReference type="InterPro" id="IPR038726">
    <property type="entry name" value="PDDEXK_AddAB-type"/>
</dbReference>
<evidence type="ECO:0000256" key="6">
    <source>
        <dbReference type="ARBA" id="ARBA00022839"/>
    </source>
</evidence>
<evidence type="ECO:0000256" key="16">
    <source>
        <dbReference type="SAM" id="MobiDB-lite"/>
    </source>
</evidence>
<dbReference type="PROSITE" id="PS51217">
    <property type="entry name" value="UVRD_HELICASE_CTER"/>
    <property type="match status" value="1"/>
</dbReference>
<dbReference type="Gene3D" id="3.40.50.300">
    <property type="entry name" value="P-loop containing nucleotide triphosphate hydrolases"/>
    <property type="match status" value="4"/>
</dbReference>
<dbReference type="EMBL" id="QXTF01000004">
    <property type="protein sequence ID" value="RIX26984.1"/>
    <property type="molecule type" value="Genomic_DNA"/>
</dbReference>